<dbReference type="GO" id="GO:0009001">
    <property type="term" value="F:serine O-acetyltransferase activity"/>
    <property type="evidence" value="ECO:0007669"/>
    <property type="project" value="UniProtKB-EC"/>
</dbReference>
<dbReference type="NCBIfam" id="NF041874">
    <property type="entry name" value="EPS_EpsC"/>
    <property type="match status" value="1"/>
</dbReference>
<sequence>MFKSMIQQAKMIIERDPATDNFWDALWTSPSVKALAYYRLAHRLYARNKKMLAKWFAHRARKATGIEIHPGARIGENLFIDHGMGIVIGQTAEIGNNVTLYQQVTLGGISGVQGEKRHPTIEDDVMIGAGAKVLGNITIGRGAKIGANAVVLQDIPPYATAVGIPAKVINKQINAYMYVI</sequence>
<dbReference type="PIRSF" id="PIRSF000441">
    <property type="entry name" value="CysE"/>
    <property type="match status" value="1"/>
</dbReference>
<dbReference type="FunFam" id="2.160.10.10:FF:000007">
    <property type="entry name" value="Serine acetyltransferase"/>
    <property type="match status" value="1"/>
</dbReference>
<evidence type="ECO:0000256" key="5">
    <source>
        <dbReference type="ARBA" id="ARBA00022605"/>
    </source>
</evidence>
<dbReference type="InterPro" id="IPR011004">
    <property type="entry name" value="Trimer_LpxA-like_sf"/>
</dbReference>
<dbReference type="GO" id="GO:0005737">
    <property type="term" value="C:cytoplasm"/>
    <property type="evidence" value="ECO:0007669"/>
    <property type="project" value="InterPro"/>
</dbReference>
<dbReference type="InterPro" id="IPR018357">
    <property type="entry name" value="Hexapep_transf_CS"/>
</dbReference>
<evidence type="ECO:0000256" key="2">
    <source>
        <dbReference type="ARBA" id="ARBA00007274"/>
    </source>
</evidence>
<evidence type="ECO:0000256" key="10">
    <source>
        <dbReference type="ARBA" id="ARBA00049486"/>
    </source>
</evidence>
<dbReference type="SUPFAM" id="SSF51161">
    <property type="entry name" value="Trimeric LpxA-like enzymes"/>
    <property type="match status" value="1"/>
</dbReference>
<evidence type="ECO:0000256" key="6">
    <source>
        <dbReference type="ARBA" id="ARBA00022679"/>
    </source>
</evidence>
<organism evidence="12 13">
    <name type="scientific">Enterococcus alcedinis</name>
    <dbReference type="NCBI Taxonomy" id="1274384"/>
    <lineage>
        <taxon>Bacteria</taxon>
        <taxon>Bacillati</taxon>
        <taxon>Bacillota</taxon>
        <taxon>Bacilli</taxon>
        <taxon>Lactobacillales</taxon>
        <taxon>Enterococcaceae</taxon>
        <taxon>Enterococcus</taxon>
    </lineage>
</organism>
<dbReference type="GO" id="GO:0006535">
    <property type="term" value="P:cysteine biosynthetic process from serine"/>
    <property type="evidence" value="ECO:0007669"/>
    <property type="project" value="InterPro"/>
</dbReference>
<evidence type="ECO:0000256" key="3">
    <source>
        <dbReference type="ARBA" id="ARBA00013266"/>
    </source>
</evidence>
<reference evidence="12" key="1">
    <citation type="journal article" date="2014" name="Int. J. Syst. Evol. Microbiol.">
        <title>Complete genome sequence of Corynebacterium casei LMG S-19264T (=DSM 44701T), isolated from a smear-ripened cheese.</title>
        <authorList>
            <consortium name="US DOE Joint Genome Institute (JGI-PGF)"/>
            <person name="Walter F."/>
            <person name="Albersmeier A."/>
            <person name="Kalinowski J."/>
            <person name="Ruckert C."/>
        </authorList>
    </citation>
    <scope>NUCLEOTIDE SEQUENCE</scope>
    <source>
        <strain evidence="12">CCM 8433</strain>
    </source>
</reference>
<reference evidence="12" key="2">
    <citation type="submission" date="2020-09" db="EMBL/GenBank/DDBJ databases">
        <authorList>
            <person name="Sun Q."/>
            <person name="Sedlacek I."/>
        </authorList>
    </citation>
    <scope>NUCLEOTIDE SEQUENCE</scope>
    <source>
        <strain evidence="12">CCM 8433</strain>
    </source>
</reference>
<evidence type="ECO:0000256" key="7">
    <source>
        <dbReference type="ARBA" id="ARBA00022737"/>
    </source>
</evidence>
<keyword evidence="9 11" id="KW-0012">Acyltransferase</keyword>
<proteinExistence type="inferred from homology"/>
<dbReference type="Gene3D" id="1.10.3130.10">
    <property type="entry name" value="serine acetyltransferase, domain 1"/>
    <property type="match status" value="1"/>
</dbReference>
<dbReference type="CDD" id="cd03354">
    <property type="entry name" value="LbH_SAT"/>
    <property type="match status" value="1"/>
</dbReference>
<comment type="catalytic activity">
    <reaction evidence="10 11">
        <text>L-serine + acetyl-CoA = O-acetyl-L-serine + CoA</text>
        <dbReference type="Rhea" id="RHEA:24560"/>
        <dbReference type="ChEBI" id="CHEBI:33384"/>
        <dbReference type="ChEBI" id="CHEBI:57287"/>
        <dbReference type="ChEBI" id="CHEBI:57288"/>
        <dbReference type="ChEBI" id="CHEBI:58340"/>
        <dbReference type="EC" id="2.3.1.30"/>
    </reaction>
</comment>
<evidence type="ECO:0000313" key="13">
    <source>
        <dbReference type="Proteomes" id="UP000622610"/>
    </source>
</evidence>
<accession>A0A917JD15</accession>
<evidence type="ECO:0000256" key="11">
    <source>
        <dbReference type="PIRNR" id="PIRNR000441"/>
    </source>
</evidence>
<dbReference type="InterPro" id="IPR053376">
    <property type="entry name" value="Serine_acetyltransferase"/>
</dbReference>
<evidence type="ECO:0000256" key="9">
    <source>
        <dbReference type="ARBA" id="ARBA00023315"/>
    </source>
</evidence>
<keyword evidence="5" id="KW-0028">Amino-acid biosynthesis</keyword>
<evidence type="ECO:0000313" key="12">
    <source>
        <dbReference type="EMBL" id="GGI64419.1"/>
    </source>
</evidence>
<dbReference type="EC" id="2.3.1.30" evidence="3 11"/>
<protein>
    <recommendedName>
        <fullName evidence="4 11">Serine acetyltransferase</fullName>
        <ecNumber evidence="3 11">2.3.1.30</ecNumber>
    </recommendedName>
</protein>
<dbReference type="RefSeq" id="WP_188366281.1">
    <property type="nucleotide sequence ID" value="NZ_BMDT01000001.1"/>
</dbReference>
<dbReference type="NCBIfam" id="TIGR01172">
    <property type="entry name" value="cysE"/>
    <property type="match status" value="1"/>
</dbReference>
<keyword evidence="6 11" id="KW-0808">Transferase</keyword>
<dbReference type="PROSITE" id="PS00101">
    <property type="entry name" value="HEXAPEP_TRANSFERASES"/>
    <property type="match status" value="1"/>
</dbReference>
<keyword evidence="8" id="KW-0198">Cysteine biosynthesis</keyword>
<comment type="similarity">
    <text evidence="2 11">Belongs to the transferase hexapeptide repeat family.</text>
</comment>
<gene>
    <name evidence="12" type="ORF">GCM10011482_00730</name>
</gene>
<dbReference type="InterPro" id="IPR001451">
    <property type="entry name" value="Hexapep"/>
</dbReference>
<dbReference type="EMBL" id="BMDT01000001">
    <property type="protein sequence ID" value="GGI64419.1"/>
    <property type="molecule type" value="Genomic_DNA"/>
</dbReference>
<keyword evidence="7" id="KW-0677">Repeat</keyword>
<dbReference type="InterPro" id="IPR042122">
    <property type="entry name" value="Ser_AcTrfase_N_sf"/>
</dbReference>
<comment type="caution">
    <text evidence="12">The sequence shown here is derived from an EMBL/GenBank/DDBJ whole genome shotgun (WGS) entry which is preliminary data.</text>
</comment>
<keyword evidence="13" id="KW-1185">Reference proteome</keyword>
<evidence type="ECO:0000256" key="8">
    <source>
        <dbReference type="ARBA" id="ARBA00023192"/>
    </source>
</evidence>
<dbReference type="AlphaFoldDB" id="A0A917JD15"/>
<dbReference type="Pfam" id="PF00132">
    <property type="entry name" value="Hexapep"/>
    <property type="match status" value="1"/>
</dbReference>
<name>A0A917JD15_9ENTE</name>
<dbReference type="Gene3D" id="2.160.10.10">
    <property type="entry name" value="Hexapeptide repeat proteins"/>
    <property type="match status" value="1"/>
</dbReference>
<dbReference type="PANTHER" id="PTHR42811">
    <property type="entry name" value="SERINE ACETYLTRANSFERASE"/>
    <property type="match status" value="1"/>
</dbReference>
<evidence type="ECO:0000256" key="4">
    <source>
        <dbReference type="ARBA" id="ARBA00018522"/>
    </source>
</evidence>
<evidence type="ECO:0000256" key="1">
    <source>
        <dbReference type="ARBA" id="ARBA00004876"/>
    </source>
</evidence>
<dbReference type="Proteomes" id="UP000622610">
    <property type="component" value="Unassembled WGS sequence"/>
</dbReference>
<dbReference type="InterPro" id="IPR005881">
    <property type="entry name" value="Ser_O-AcTrfase"/>
</dbReference>
<comment type="pathway">
    <text evidence="1">Amino-acid biosynthesis; L-cysteine biosynthesis; L-cysteine from L-serine: step 1/2.</text>
</comment>
<dbReference type="InterPro" id="IPR045304">
    <property type="entry name" value="LbH_SAT"/>
</dbReference>